<accession>A0A7W9SNE8</accession>
<reference evidence="2 3" key="1">
    <citation type="submission" date="2020-08" db="EMBL/GenBank/DDBJ databases">
        <title>Genomic Encyclopedia of Type Strains, Phase IV (KMG-IV): sequencing the most valuable type-strain genomes for metagenomic binning, comparative biology and taxonomic classification.</title>
        <authorList>
            <person name="Goeker M."/>
        </authorList>
    </citation>
    <scope>NUCLEOTIDE SEQUENCE [LARGE SCALE GENOMIC DNA]</scope>
    <source>
        <strain evidence="2 3">DSM 23562</strain>
    </source>
</reference>
<organism evidence="2 3">
    <name type="scientific">Armatimonas rosea</name>
    <dbReference type="NCBI Taxonomy" id="685828"/>
    <lineage>
        <taxon>Bacteria</taxon>
        <taxon>Bacillati</taxon>
        <taxon>Armatimonadota</taxon>
        <taxon>Armatimonadia</taxon>
        <taxon>Armatimonadales</taxon>
        <taxon>Armatimonadaceae</taxon>
        <taxon>Armatimonas</taxon>
    </lineage>
</organism>
<evidence type="ECO:0000313" key="3">
    <source>
        <dbReference type="Proteomes" id="UP000520814"/>
    </source>
</evidence>
<evidence type="ECO:0000256" key="1">
    <source>
        <dbReference type="SAM" id="Phobius"/>
    </source>
</evidence>
<gene>
    <name evidence="2" type="ORF">HNQ39_001302</name>
</gene>
<sequence length="237" mass="26971">MKQRQRDWKENLRAQLGTPEGEARLAQLTPDEARELLREWIQTPPPREFRLRSVLALLGGLAALALVCSLTVSNLPREIIAFLFGSVAFCVLIYRMLNNEGVQLGNPRRRLLEILRRLALEPRETQDLSTLLFLAHHSPLDPPALVDRELWDALTLRLSMITQAEAQQLTQEERDFLVLRLNALRGVECLESQERFVIAALFTLAASGDRRARVQAHAYRFTTSSPEVKEAADDILR</sequence>
<dbReference type="AlphaFoldDB" id="A0A7W9SNE8"/>
<dbReference type="RefSeq" id="WP_184193139.1">
    <property type="nucleotide sequence ID" value="NZ_JACHGW010000001.1"/>
</dbReference>
<proteinExistence type="predicted"/>
<feature type="transmembrane region" description="Helical" evidence="1">
    <location>
        <begin position="79"/>
        <end position="97"/>
    </location>
</feature>
<feature type="transmembrane region" description="Helical" evidence="1">
    <location>
        <begin position="54"/>
        <end position="73"/>
    </location>
</feature>
<keyword evidence="1" id="KW-1133">Transmembrane helix</keyword>
<keyword evidence="1" id="KW-0812">Transmembrane</keyword>
<keyword evidence="3" id="KW-1185">Reference proteome</keyword>
<dbReference type="Proteomes" id="UP000520814">
    <property type="component" value="Unassembled WGS sequence"/>
</dbReference>
<dbReference type="EMBL" id="JACHGW010000001">
    <property type="protein sequence ID" value="MBB6049540.1"/>
    <property type="molecule type" value="Genomic_DNA"/>
</dbReference>
<protein>
    <submittedName>
        <fullName evidence="2">Uncharacterized protein</fullName>
    </submittedName>
</protein>
<name>A0A7W9SNE8_ARMRO</name>
<keyword evidence="1" id="KW-0472">Membrane</keyword>
<evidence type="ECO:0000313" key="2">
    <source>
        <dbReference type="EMBL" id="MBB6049540.1"/>
    </source>
</evidence>
<comment type="caution">
    <text evidence="2">The sequence shown here is derived from an EMBL/GenBank/DDBJ whole genome shotgun (WGS) entry which is preliminary data.</text>
</comment>